<dbReference type="PANTHER" id="PTHR15137">
    <property type="entry name" value="TRANSCRIPTION INITIATION FACTOR TFIID"/>
    <property type="match status" value="1"/>
</dbReference>
<dbReference type="OrthoDB" id="308861at2759"/>
<dbReference type="HOGENOM" id="CLU_002317_2_1_1"/>
<comment type="function">
    <text evidence="7">Functions as a component of the DNA-binding general transcription factor complex TFIID. Binding of TFIID to a promoter (with or without TATA element) is the initial step in pre-initiation complex (PIC) formation. TFIID plays a key role in the regulation of gene expression by RNA polymerase II through different activities such as transcription activator interaction, core promoter recognition and selectivity, TFIIA and TFIIB interaction, chromatin modification (histone acetylation by TAF1), facilitation of DNA opening and initiation of transcription.</text>
</comment>
<evidence type="ECO:0000313" key="13">
    <source>
        <dbReference type="Proteomes" id="UP000014074"/>
    </source>
</evidence>
<evidence type="ECO:0000256" key="8">
    <source>
        <dbReference type="ARBA" id="ARBA00076306"/>
    </source>
</evidence>
<dbReference type="SUPFAM" id="SSF63737">
    <property type="entry name" value="Leukotriene A4 hydrolase N-terminal domain"/>
    <property type="match status" value="1"/>
</dbReference>
<keyword evidence="13" id="KW-1185">Reference proteome</keyword>
<dbReference type="GO" id="GO:0016251">
    <property type="term" value="F:RNA polymerase II general transcription initiation factor activity"/>
    <property type="evidence" value="ECO:0007669"/>
    <property type="project" value="TreeGrafter"/>
</dbReference>
<dbReference type="CDD" id="cd09839">
    <property type="entry name" value="M1_like_TAF2"/>
    <property type="match status" value="1"/>
</dbReference>
<feature type="compositionally biased region" description="Polar residues" evidence="9">
    <location>
        <begin position="1284"/>
        <end position="1295"/>
    </location>
</feature>
<feature type="compositionally biased region" description="Low complexity" evidence="9">
    <location>
        <begin position="266"/>
        <end position="276"/>
    </location>
</feature>
<dbReference type="Pfam" id="PF25316">
    <property type="entry name" value="TAF2_3rd"/>
    <property type="match status" value="1"/>
</dbReference>
<dbReference type="Proteomes" id="UP000014074">
    <property type="component" value="Unassembled WGS sequence"/>
</dbReference>
<dbReference type="eggNOG" id="KOG1932">
    <property type="taxonomic scope" value="Eukaryota"/>
</dbReference>
<dbReference type="GeneID" id="19324045"/>
<dbReference type="EMBL" id="KB933061">
    <property type="protein sequence ID" value="EOO00745.1"/>
    <property type="molecule type" value="Genomic_DNA"/>
</dbReference>
<dbReference type="Gene3D" id="1.10.390.10">
    <property type="entry name" value="Neutral Protease Domain 2"/>
    <property type="match status" value="1"/>
</dbReference>
<accession>R8BN73</accession>
<dbReference type="GO" id="GO:0000976">
    <property type="term" value="F:transcription cis-regulatory region binding"/>
    <property type="evidence" value="ECO:0007669"/>
    <property type="project" value="TreeGrafter"/>
</dbReference>
<keyword evidence="4" id="KW-0805">Transcription regulation</keyword>
<dbReference type="InterPro" id="IPR037813">
    <property type="entry name" value="TAF2"/>
</dbReference>
<evidence type="ECO:0000256" key="5">
    <source>
        <dbReference type="ARBA" id="ARBA00023163"/>
    </source>
</evidence>
<keyword evidence="5" id="KW-0804">Transcription</keyword>
<gene>
    <name evidence="12" type="ORF">UCRPA7_3675</name>
</gene>
<feature type="region of interest" description="Disordered" evidence="9">
    <location>
        <begin position="725"/>
        <end position="754"/>
    </location>
</feature>
<evidence type="ECO:0000256" key="4">
    <source>
        <dbReference type="ARBA" id="ARBA00023015"/>
    </source>
</evidence>
<feature type="region of interest" description="Disordered" evidence="9">
    <location>
        <begin position="1399"/>
        <end position="1528"/>
    </location>
</feature>
<dbReference type="GO" id="GO:0005669">
    <property type="term" value="C:transcription factor TFIID complex"/>
    <property type="evidence" value="ECO:0007669"/>
    <property type="project" value="InterPro"/>
</dbReference>
<sequence length="1528" mass="172639">MPGALEVIPGDEPGLNGAPIEEEVVYEPYVILDQNLDLELNFREQRIEGTSTIKVFCVGAADESGSIALDARQCEIDLDNVTVNGRKVKAEYDDPYKLLDTPKGYEWSYQQHALRMSRMAPLMQKKRAELPMIGRDGKGCMPIDRSLRVWLHPKEPTPAPAKSKITIKNRNSLNPSMSFSNDKEVIFTIAIPFKTRHVRDGLHFVGVEDSDTRYPHVYTRHSHEAGFASCLFPCVDDRSKTHWTVALKFPRTVGDALKQPLATQGSSSSALVNSSSRQGKKGKGSDHRDFTMTEEDKLLEMTAVCSGNLVGEHVDPVDETKKVMQFEASQCGAQHIGFAIGPFEDVDLHSAFRSEEDDEALKESAVKVHGYCLPGRGAEVLNTCAPFAHATDFFSFTFTKYPYDSYKLCFVDDMIEDTVPLQSFSLCSTRLLYPEEVIDTEIEVTRKLIHTLASQYFGIYIVPNKRTDTWIVVGLAYYMTDLFMKKLCGNNYYRFQMRYWSDKLVDADLGRPSLHELGEHLHLGDFEVEFMALKAPLVVFILDRRMLKSSNTAGISRVISGLLREASMAIDTVDVSPFVVSSDKLRKICEKKGRIRLDAFWDQYIMGAGCPRLSITQRFNKKKLEVELIVRQEQVEFAQRPRPLEKDDFWRDLKEERHQVYAGEVRLVFTGPMTFRVHEADGTPYEHLLDIKLDAAATKGSKLPLPYNTKYKRLKKMRQKKKEKELARAAAQARGEEKKDDDDKDEDDGPSINVFGDVLITPEEMAEWKLVDWDEKQQDLMDNESFEWIRADCDFEWICQMKTSLAVYMTVSQLQQDRDIAAQVEAMLLLGRNRPSNIQTTVLLRTLYDKRYYHGIRRMAAEILTDHAHVKNSWRGMWHLMRVFQTFYCFPGTSTPRPNDFFNKQEYMVQAAIPGALALIRGGEDQCPPEARHFILEQLIFNDNENNPYTDHFYVAKLLDALATSLVRGKTEPGFTISDEQKIEREQFLEKALEQIERYRRMDEWACSYQNIWTVTALDCKKKLMKSGVIPLNPLDFVRYLTDETLDLVQIKAFESLIELELMLKPTIMRLLLTTMSRHQSPFVRDRLFKAFCRGLAAIAIGEHKEKDKEIAEEPEDDSGLIIEQDEAVIQQRKADFERKEDISRAMIALKEMLKENKDLGEEIWKAIESPIIGLDEKRNLLEICATIFEKDNTLLVTVEYPKFWTLERGEFVPQKVSKHPPQICPRQIADMEQKCMVSFKQQLRTSLKRKREFEVEPEAPPPPPEQKPPEPKRIKVQPRPSINGDSVGTATVVETMSPAPIPRQSSISVAAPPPLARSDSISVQPLLKVQLPVSASPSPAPEVQVNGIKPKPTPQKAKTGKKRKSDDAQLDGESSRPRKMVTLRYNPLNQFVMANRHKWSASSSPRASSVDTSTIVATPVKLHPPSLSPPVDGPSAHPTAGPKSEAKPVRKPLPSAAPHLTTQSSSPPVVSVKPVARQPLPSGPVSSSQPAASTPTPAPKRPMIKLKLKSSSNLGAFQASPPPPPGA</sequence>
<feature type="region of interest" description="Disordered" evidence="9">
    <location>
        <begin position="1334"/>
        <end position="1385"/>
    </location>
</feature>
<comment type="subcellular location">
    <subcellularLocation>
        <location evidence="1">Nucleus</location>
    </subcellularLocation>
</comment>
<evidence type="ECO:0000256" key="2">
    <source>
        <dbReference type="ARBA" id="ARBA00010937"/>
    </source>
</evidence>
<dbReference type="KEGG" id="tmn:UCRPA7_3675"/>
<feature type="region of interest" description="Disordered" evidence="9">
    <location>
        <begin position="261"/>
        <end position="288"/>
    </location>
</feature>
<dbReference type="Pfam" id="PF25577">
    <property type="entry name" value="TPR_TAF2_C"/>
    <property type="match status" value="1"/>
</dbReference>
<dbReference type="GO" id="GO:0006367">
    <property type="term" value="P:transcription initiation at RNA polymerase II promoter"/>
    <property type="evidence" value="ECO:0007669"/>
    <property type="project" value="TreeGrafter"/>
</dbReference>
<dbReference type="PANTHER" id="PTHR15137:SF9">
    <property type="entry name" value="TRANSCRIPTION INITIATION FACTOR TFIID SUBUNIT 2"/>
    <property type="match status" value="1"/>
</dbReference>
<evidence type="ECO:0000256" key="7">
    <source>
        <dbReference type="ARBA" id="ARBA00025346"/>
    </source>
</evidence>
<dbReference type="InterPro" id="IPR042097">
    <property type="entry name" value="Aminopeptidase_N-like_N_sf"/>
</dbReference>
<dbReference type="Gene3D" id="2.60.40.1730">
    <property type="entry name" value="tricorn interacting facor f3 domain"/>
    <property type="match status" value="1"/>
</dbReference>
<comment type="similarity">
    <text evidence="2">Belongs to the TAF2 family.</text>
</comment>
<reference evidence="13" key="1">
    <citation type="journal article" date="2013" name="Genome Announc.">
        <title>Draft genome sequence of the ascomycete Phaeoacremonium aleophilum strain UCR-PA7, a causal agent of the esca disease complex in grapevines.</title>
        <authorList>
            <person name="Blanco-Ulate B."/>
            <person name="Rolshausen P."/>
            <person name="Cantu D."/>
        </authorList>
    </citation>
    <scope>NUCLEOTIDE SEQUENCE [LARGE SCALE GENOMIC DNA]</scope>
    <source>
        <strain evidence="13">UCR-PA7</strain>
    </source>
</reference>
<evidence type="ECO:0000256" key="6">
    <source>
        <dbReference type="ARBA" id="ARBA00023242"/>
    </source>
</evidence>
<feature type="compositionally biased region" description="Low complexity" evidence="9">
    <location>
        <begin position="1487"/>
        <end position="1496"/>
    </location>
</feature>
<evidence type="ECO:0000256" key="3">
    <source>
        <dbReference type="ARBA" id="ARBA00017363"/>
    </source>
</evidence>
<dbReference type="InterPro" id="IPR027268">
    <property type="entry name" value="Peptidase_M4/M1_CTD_sf"/>
</dbReference>
<feature type="domain" description="Transcription initiation factor TFIID subunit 2 Ig-like" evidence="10">
    <location>
        <begin position="608"/>
        <end position="803"/>
    </location>
</feature>
<protein>
    <recommendedName>
        <fullName evidence="3">Transcription initiation factor TFIID subunit 2</fullName>
    </recommendedName>
    <alternativeName>
        <fullName evidence="8">TBP-associated factor 2</fullName>
    </alternativeName>
</protein>
<dbReference type="GO" id="GO:0003682">
    <property type="term" value="F:chromatin binding"/>
    <property type="evidence" value="ECO:0007669"/>
    <property type="project" value="TreeGrafter"/>
</dbReference>
<evidence type="ECO:0000259" key="10">
    <source>
        <dbReference type="Pfam" id="PF25316"/>
    </source>
</evidence>
<proteinExistence type="inferred from homology"/>
<dbReference type="InterPro" id="IPR057991">
    <property type="entry name" value="TPR_TAF2_C"/>
</dbReference>
<evidence type="ECO:0000313" key="12">
    <source>
        <dbReference type="EMBL" id="EOO00745.1"/>
    </source>
</evidence>
<dbReference type="FunFam" id="1.10.390.10:FF:000011">
    <property type="entry name" value="Transcription initiation factor TFIID subunit"/>
    <property type="match status" value="1"/>
</dbReference>
<feature type="region of interest" description="Disordered" evidence="9">
    <location>
        <begin position="1249"/>
        <end position="1319"/>
    </location>
</feature>
<name>R8BN73_PHAM7</name>
<evidence type="ECO:0000256" key="9">
    <source>
        <dbReference type="SAM" id="MobiDB-lite"/>
    </source>
</evidence>
<feature type="compositionally biased region" description="Low complexity" evidence="9">
    <location>
        <begin position="1465"/>
        <end position="1476"/>
    </location>
</feature>
<evidence type="ECO:0000256" key="1">
    <source>
        <dbReference type="ARBA" id="ARBA00004123"/>
    </source>
</evidence>
<dbReference type="SUPFAM" id="SSF55486">
    <property type="entry name" value="Metalloproteases ('zincins'), catalytic domain"/>
    <property type="match status" value="1"/>
</dbReference>
<dbReference type="CDD" id="cd22541">
    <property type="entry name" value="SP5_N"/>
    <property type="match status" value="1"/>
</dbReference>
<dbReference type="InterPro" id="IPR057345">
    <property type="entry name" value="Ig-like_TAF2"/>
</dbReference>
<evidence type="ECO:0000259" key="11">
    <source>
        <dbReference type="Pfam" id="PF25577"/>
    </source>
</evidence>
<keyword evidence="6" id="KW-0539">Nucleus</keyword>
<feature type="compositionally biased region" description="Low complexity" evidence="9">
    <location>
        <begin position="1401"/>
        <end position="1410"/>
    </location>
</feature>
<dbReference type="RefSeq" id="XP_007914445.1">
    <property type="nucleotide sequence ID" value="XM_007916254.1"/>
</dbReference>
<feature type="domain" description="Transcription initiation factor TFIID subunit 2 TPR repeats" evidence="11">
    <location>
        <begin position="812"/>
        <end position="1095"/>
    </location>
</feature>
<organism evidence="12 13">
    <name type="scientific">Phaeoacremonium minimum (strain UCR-PA7)</name>
    <name type="common">Esca disease fungus</name>
    <name type="synonym">Togninia minima</name>
    <dbReference type="NCBI Taxonomy" id="1286976"/>
    <lineage>
        <taxon>Eukaryota</taxon>
        <taxon>Fungi</taxon>
        <taxon>Dikarya</taxon>
        <taxon>Ascomycota</taxon>
        <taxon>Pezizomycotina</taxon>
        <taxon>Sordariomycetes</taxon>
        <taxon>Sordariomycetidae</taxon>
        <taxon>Togniniales</taxon>
        <taxon>Togniniaceae</taxon>
        <taxon>Phaeoacremonium</taxon>
    </lineage>
</organism>
<feature type="compositionally biased region" description="Acidic residues" evidence="9">
    <location>
        <begin position="739"/>
        <end position="749"/>
    </location>
</feature>